<gene>
    <name evidence="2" type="ORF">FB458_0365</name>
</gene>
<keyword evidence="3" id="KW-1185">Reference proteome</keyword>
<protein>
    <submittedName>
        <fullName evidence="2">Uncharacterized protein</fullName>
    </submittedName>
</protein>
<dbReference type="EMBL" id="VFMN01000001">
    <property type="protein sequence ID" value="TQJ07306.1"/>
    <property type="molecule type" value="Genomic_DNA"/>
</dbReference>
<dbReference type="Proteomes" id="UP000317893">
    <property type="component" value="Unassembled WGS sequence"/>
</dbReference>
<organism evidence="2 3">
    <name type="scientific">Lapillicoccus jejuensis</name>
    <dbReference type="NCBI Taxonomy" id="402171"/>
    <lineage>
        <taxon>Bacteria</taxon>
        <taxon>Bacillati</taxon>
        <taxon>Actinomycetota</taxon>
        <taxon>Actinomycetes</taxon>
        <taxon>Micrococcales</taxon>
        <taxon>Intrasporangiaceae</taxon>
        <taxon>Lapillicoccus</taxon>
    </lineage>
</organism>
<evidence type="ECO:0000256" key="1">
    <source>
        <dbReference type="SAM" id="MobiDB-lite"/>
    </source>
</evidence>
<accession>A0A542DW72</accession>
<evidence type="ECO:0000313" key="3">
    <source>
        <dbReference type="Proteomes" id="UP000317893"/>
    </source>
</evidence>
<proteinExistence type="predicted"/>
<reference evidence="2 3" key="1">
    <citation type="submission" date="2019-06" db="EMBL/GenBank/DDBJ databases">
        <title>Sequencing the genomes of 1000 actinobacteria strains.</title>
        <authorList>
            <person name="Klenk H.-P."/>
        </authorList>
    </citation>
    <scope>NUCLEOTIDE SEQUENCE [LARGE SCALE GENOMIC DNA]</scope>
    <source>
        <strain evidence="2 3">DSM 18607</strain>
    </source>
</reference>
<name>A0A542DW72_9MICO</name>
<feature type="compositionally biased region" description="Low complexity" evidence="1">
    <location>
        <begin position="54"/>
        <end position="64"/>
    </location>
</feature>
<comment type="caution">
    <text evidence="2">The sequence shown here is derived from an EMBL/GenBank/DDBJ whole genome shotgun (WGS) entry which is preliminary data.</text>
</comment>
<sequence>MKKVGAGVLVPDVGDVVGVPLVLVGAEDAVAVVDDVGADDDEADGDDVVHPARATVTPRATTHPDPARPQRLTSPRGCLIAPCNHDGPAARATSRSRG</sequence>
<dbReference type="AlphaFoldDB" id="A0A542DW72"/>
<evidence type="ECO:0000313" key="2">
    <source>
        <dbReference type="EMBL" id="TQJ07306.1"/>
    </source>
</evidence>
<feature type="region of interest" description="Disordered" evidence="1">
    <location>
        <begin position="54"/>
        <end position="98"/>
    </location>
</feature>